<proteinExistence type="predicted"/>
<evidence type="ECO:0000313" key="2">
    <source>
        <dbReference type="EMBL" id="MFC6790625.1"/>
    </source>
</evidence>
<keyword evidence="3" id="KW-1185">Reference proteome</keyword>
<evidence type="ECO:0000313" key="3">
    <source>
        <dbReference type="Proteomes" id="UP001596292"/>
    </source>
</evidence>
<evidence type="ECO:0000256" key="1">
    <source>
        <dbReference type="SAM" id="Coils"/>
    </source>
</evidence>
<dbReference type="Proteomes" id="UP001596292">
    <property type="component" value="Unassembled WGS sequence"/>
</dbReference>
<organism evidence="2 3">
    <name type="scientific">Methylobacterium komagatae</name>
    <dbReference type="NCBI Taxonomy" id="374425"/>
    <lineage>
        <taxon>Bacteria</taxon>
        <taxon>Pseudomonadati</taxon>
        <taxon>Pseudomonadota</taxon>
        <taxon>Alphaproteobacteria</taxon>
        <taxon>Hyphomicrobiales</taxon>
        <taxon>Methylobacteriaceae</taxon>
        <taxon>Methylobacterium</taxon>
    </lineage>
</organism>
<name>A0ABW2BKB1_9HYPH</name>
<reference evidence="3" key="1">
    <citation type="journal article" date="2019" name="Int. J. Syst. Evol. Microbiol.">
        <title>The Global Catalogue of Microorganisms (GCM) 10K type strain sequencing project: providing services to taxonomists for standard genome sequencing and annotation.</title>
        <authorList>
            <consortium name="The Broad Institute Genomics Platform"/>
            <consortium name="The Broad Institute Genome Sequencing Center for Infectious Disease"/>
            <person name="Wu L."/>
            <person name="Ma J."/>
        </authorList>
    </citation>
    <scope>NUCLEOTIDE SEQUENCE [LARGE SCALE GENOMIC DNA]</scope>
    <source>
        <strain evidence="3">CCUG 48316</strain>
    </source>
</reference>
<comment type="caution">
    <text evidence="2">The sequence shown here is derived from an EMBL/GenBank/DDBJ whole genome shotgun (WGS) entry which is preliminary data.</text>
</comment>
<keyword evidence="1" id="KW-0175">Coiled coil</keyword>
<gene>
    <name evidence="2" type="ORF">ACFQE0_14010</name>
</gene>
<dbReference type="EMBL" id="JBHSWN010000001">
    <property type="protein sequence ID" value="MFC6790625.1"/>
    <property type="molecule type" value="Genomic_DNA"/>
</dbReference>
<dbReference type="RefSeq" id="WP_378970628.1">
    <property type="nucleotide sequence ID" value="NZ_JBHSWN010000001.1"/>
</dbReference>
<feature type="coiled-coil region" evidence="1">
    <location>
        <begin position="54"/>
        <end position="81"/>
    </location>
</feature>
<accession>A0ABW2BKB1</accession>
<protein>
    <submittedName>
        <fullName evidence="2">Uncharacterized protein</fullName>
    </submittedName>
</protein>
<sequence>MRERAEALDRAADEHEATANKLNERLRTAQPLPEPIDTAALRERIAEASRLNAAFDARDRRESIEREATDAEAKSAALTDAIAKRKDEMQAAVAKAEMPVPGLTFGADEILLGGVPFEQASSAEQLRTSVAIAMAANPKLRVIRVQDGSLLDEEAMRILAEMAAEADYQVWIERVGVSGTVGIVIEDGAIRSPVAQAAE</sequence>